<name>A0ABP6H621_9MICO</name>
<keyword evidence="6 13" id="KW-0812">Transmembrane</keyword>
<feature type="transmembrane region" description="Helical" evidence="13">
    <location>
        <begin position="201"/>
        <end position="223"/>
    </location>
</feature>
<evidence type="ECO:0000256" key="11">
    <source>
        <dbReference type="ARBA" id="ARBA00023136"/>
    </source>
</evidence>
<dbReference type="PANTHER" id="PTHR43141">
    <property type="entry name" value="CYTOCHROME BD2 SUBUNIT II"/>
    <property type="match status" value="1"/>
</dbReference>
<dbReference type="NCBIfam" id="TIGR00203">
    <property type="entry name" value="cydB"/>
    <property type="match status" value="1"/>
</dbReference>
<gene>
    <name evidence="14" type="primary">cydB</name>
    <name evidence="14" type="ORF">GCM10009867_20310</name>
</gene>
<evidence type="ECO:0000256" key="9">
    <source>
        <dbReference type="ARBA" id="ARBA00022989"/>
    </source>
</evidence>
<dbReference type="Pfam" id="PF02322">
    <property type="entry name" value="Cyt_bd_oxida_II"/>
    <property type="match status" value="1"/>
</dbReference>
<dbReference type="PIRSF" id="PIRSF000267">
    <property type="entry name" value="Cyt_oxidse_sub2"/>
    <property type="match status" value="1"/>
</dbReference>
<evidence type="ECO:0000256" key="2">
    <source>
        <dbReference type="ARBA" id="ARBA00007543"/>
    </source>
</evidence>
<evidence type="ECO:0000256" key="13">
    <source>
        <dbReference type="SAM" id="Phobius"/>
    </source>
</evidence>
<keyword evidence="4" id="KW-1003">Cell membrane</keyword>
<feature type="transmembrane region" description="Helical" evidence="13">
    <location>
        <begin position="255"/>
        <end position="275"/>
    </location>
</feature>
<keyword evidence="10" id="KW-0408">Iron</keyword>
<keyword evidence="11 13" id="KW-0472">Membrane</keyword>
<keyword evidence="15" id="KW-1185">Reference proteome</keyword>
<evidence type="ECO:0000256" key="3">
    <source>
        <dbReference type="ARBA" id="ARBA00022448"/>
    </source>
</evidence>
<feature type="transmembrane region" description="Helical" evidence="13">
    <location>
        <begin position="159"/>
        <end position="180"/>
    </location>
</feature>
<comment type="subcellular location">
    <subcellularLocation>
        <location evidence="1">Cell membrane</location>
        <topology evidence="1">Multi-pass membrane protein</topology>
    </subcellularLocation>
</comment>
<evidence type="ECO:0000256" key="7">
    <source>
        <dbReference type="ARBA" id="ARBA00022723"/>
    </source>
</evidence>
<evidence type="ECO:0000313" key="15">
    <source>
        <dbReference type="Proteomes" id="UP001501326"/>
    </source>
</evidence>
<evidence type="ECO:0000256" key="10">
    <source>
        <dbReference type="ARBA" id="ARBA00023004"/>
    </source>
</evidence>
<keyword evidence="7" id="KW-0479">Metal-binding</keyword>
<dbReference type="InterPro" id="IPR003317">
    <property type="entry name" value="Cyt-d_oxidase_su2"/>
</dbReference>
<feature type="compositionally biased region" description="Low complexity" evidence="12">
    <location>
        <begin position="336"/>
        <end position="365"/>
    </location>
</feature>
<evidence type="ECO:0000256" key="4">
    <source>
        <dbReference type="ARBA" id="ARBA00022475"/>
    </source>
</evidence>
<evidence type="ECO:0000256" key="5">
    <source>
        <dbReference type="ARBA" id="ARBA00022617"/>
    </source>
</evidence>
<feature type="transmembrane region" description="Helical" evidence="13">
    <location>
        <begin position="121"/>
        <end position="139"/>
    </location>
</feature>
<accession>A0ABP6H621</accession>
<feature type="transmembrane region" description="Helical" evidence="13">
    <location>
        <begin position="83"/>
        <end position="101"/>
    </location>
</feature>
<organism evidence="14 15">
    <name type="scientific">Pedococcus aerophilus</name>
    <dbReference type="NCBI Taxonomy" id="436356"/>
    <lineage>
        <taxon>Bacteria</taxon>
        <taxon>Bacillati</taxon>
        <taxon>Actinomycetota</taxon>
        <taxon>Actinomycetes</taxon>
        <taxon>Micrococcales</taxon>
        <taxon>Intrasporangiaceae</taxon>
        <taxon>Pedococcus</taxon>
    </lineage>
</organism>
<dbReference type="EMBL" id="BAAARN010000001">
    <property type="protein sequence ID" value="GAA2736198.1"/>
    <property type="molecule type" value="Genomic_DNA"/>
</dbReference>
<feature type="transmembrane region" description="Helical" evidence="13">
    <location>
        <begin position="303"/>
        <end position="326"/>
    </location>
</feature>
<evidence type="ECO:0000256" key="1">
    <source>
        <dbReference type="ARBA" id="ARBA00004651"/>
    </source>
</evidence>
<reference evidence="15" key="1">
    <citation type="journal article" date="2019" name="Int. J. Syst. Evol. Microbiol.">
        <title>The Global Catalogue of Microorganisms (GCM) 10K type strain sequencing project: providing services to taxonomists for standard genome sequencing and annotation.</title>
        <authorList>
            <consortium name="The Broad Institute Genomics Platform"/>
            <consortium name="The Broad Institute Genome Sequencing Center for Infectious Disease"/>
            <person name="Wu L."/>
            <person name="Ma J."/>
        </authorList>
    </citation>
    <scope>NUCLEOTIDE SEQUENCE [LARGE SCALE GENOMIC DNA]</scope>
    <source>
        <strain evidence="15">JCM 16378</strain>
    </source>
</reference>
<keyword evidence="5" id="KW-0349">Heme</keyword>
<keyword evidence="9 13" id="KW-1133">Transmembrane helix</keyword>
<feature type="transmembrane region" description="Helical" evidence="13">
    <location>
        <begin position="6"/>
        <end position="36"/>
    </location>
</feature>
<evidence type="ECO:0000313" key="14">
    <source>
        <dbReference type="EMBL" id="GAA2736198.1"/>
    </source>
</evidence>
<protein>
    <submittedName>
        <fullName evidence="14">Cytochrome d ubiquinol oxidase subunit II</fullName>
    </submittedName>
</protein>
<comment type="similarity">
    <text evidence="2">Belongs to the cytochrome ubiquinol oxidase subunit 2 family.</text>
</comment>
<dbReference type="PANTHER" id="PTHR43141:SF5">
    <property type="entry name" value="CYTOCHROME BD-I UBIQUINOL OXIDASE SUBUNIT 2"/>
    <property type="match status" value="1"/>
</dbReference>
<dbReference type="Proteomes" id="UP001501326">
    <property type="component" value="Unassembled WGS sequence"/>
</dbReference>
<feature type="transmembrane region" description="Helical" evidence="13">
    <location>
        <begin position="229"/>
        <end position="248"/>
    </location>
</feature>
<evidence type="ECO:0000256" key="6">
    <source>
        <dbReference type="ARBA" id="ARBA00022692"/>
    </source>
</evidence>
<evidence type="ECO:0000256" key="12">
    <source>
        <dbReference type="SAM" id="MobiDB-lite"/>
    </source>
</evidence>
<keyword evidence="3" id="KW-0813">Transport</keyword>
<sequence>MELSTVWFIIIAVLWTGYFVLEGFDFGVGMLLPVLGRGKDAETTEKRRRVMINTIGPVWDGNEVWVLTAGGATFAAFPHWYATMFSAFYLPLLLILVALIVRNLGFDYRGKRDDAQWRARWDAAIIVGSAVSALLWGVALTNVVRGLPIDASKEFTGNLFTLLNPVSLLGGLVTVGLFLTHGALFVALKTTGPIRADARGIATRTGAVTAVLAVGLLAILGAADGNPGSWVTTVVAAGALVAALTANLRGREGWAFVGTFVTIAMAVATYFLLLFPDVMPSTLDTAWSLTTANASSTPYTLEIMTWVAVVFTPIVLLYQSWTYWVFRKRIGTQHIPAAGPTPTTPDAPTTTPTTTPSTTPSTGPSAPSPEPSVR</sequence>
<keyword evidence="8" id="KW-0249">Electron transport</keyword>
<feature type="region of interest" description="Disordered" evidence="12">
    <location>
        <begin position="335"/>
        <end position="374"/>
    </location>
</feature>
<evidence type="ECO:0000256" key="8">
    <source>
        <dbReference type="ARBA" id="ARBA00022982"/>
    </source>
</evidence>
<comment type="caution">
    <text evidence="14">The sequence shown here is derived from an EMBL/GenBank/DDBJ whole genome shotgun (WGS) entry which is preliminary data.</text>
</comment>
<dbReference type="RefSeq" id="WP_344192765.1">
    <property type="nucleotide sequence ID" value="NZ_BAAARN010000001.1"/>
</dbReference>
<proteinExistence type="inferred from homology"/>